<dbReference type="Pfam" id="PF02082">
    <property type="entry name" value="Rrf2"/>
    <property type="match status" value="1"/>
</dbReference>
<dbReference type="PANTHER" id="PTHR33221:SF5">
    <property type="entry name" value="HTH-TYPE TRANSCRIPTIONAL REGULATOR ISCR"/>
    <property type="match status" value="1"/>
</dbReference>
<evidence type="ECO:0000313" key="2">
    <source>
        <dbReference type="EMBL" id="AGF46804.1"/>
    </source>
</evidence>
<dbReference type="GO" id="GO:0003677">
    <property type="term" value="F:DNA binding"/>
    <property type="evidence" value="ECO:0007669"/>
    <property type="project" value="UniProtKB-KW"/>
</dbReference>
<accession>M1LU41</accession>
<dbReference type="InterPro" id="IPR036390">
    <property type="entry name" value="WH_DNA-bd_sf"/>
</dbReference>
<dbReference type="SUPFAM" id="SSF46785">
    <property type="entry name" value="Winged helix' DNA-binding domain"/>
    <property type="match status" value="1"/>
</dbReference>
<dbReference type="GO" id="GO:0003700">
    <property type="term" value="F:DNA-binding transcription factor activity"/>
    <property type="evidence" value="ECO:0007669"/>
    <property type="project" value="TreeGrafter"/>
</dbReference>
<dbReference type="InterPro" id="IPR000944">
    <property type="entry name" value="Tscrpt_reg_Rrf2"/>
</dbReference>
<sequence>MRLTTRSRFAVTAMLELAISQKGVVSLSVISERHNLSVSYLEQLFLKLRKRSLVSGVRGPSGGYYLLKPADQITIADIISAVDEVLDATNCKGNINCNKNINGKPVKCITHDLWSSFNYKMFEYLNSISLQNLLDCNNKVFQNKKSNLSNYVKNSLSTVDDIVFIR</sequence>
<evidence type="ECO:0000256" key="1">
    <source>
        <dbReference type="ARBA" id="ARBA00023125"/>
    </source>
</evidence>
<gene>
    <name evidence="2" type="ORF">CDSE_0489</name>
</gene>
<keyword evidence="1" id="KW-0238">DNA-binding</keyword>
<dbReference type="Proteomes" id="UP000011547">
    <property type="component" value="Chromosome"/>
</dbReference>
<dbReference type="eggNOG" id="COG1959">
    <property type="taxonomic scope" value="Bacteria"/>
</dbReference>
<name>M1LU41_9PROT</name>
<dbReference type="AlphaFoldDB" id="M1LU41"/>
<keyword evidence="3" id="KW-1185">Reference proteome</keyword>
<dbReference type="OrthoDB" id="9808360at2"/>
<dbReference type="PANTHER" id="PTHR33221">
    <property type="entry name" value="WINGED HELIX-TURN-HELIX TRANSCRIPTIONAL REGULATOR, RRF2 FAMILY"/>
    <property type="match status" value="1"/>
</dbReference>
<dbReference type="PROSITE" id="PS51197">
    <property type="entry name" value="HTH_RRF2_2"/>
    <property type="match status" value="1"/>
</dbReference>
<evidence type="ECO:0000313" key="3">
    <source>
        <dbReference type="Proteomes" id="UP000011547"/>
    </source>
</evidence>
<reference evidence="2 3" key="1">
    <citation type="journal article" date="2013" name="Genome Biol. Evol.">
        <title>Genome evolution and phylogenomic analysis of candidatus kinetoplastibacterium, the betaproteobacterial endosymbionts of strigomonas and angomonas.</title>
        <authorList>
            <person name="Alves J.M."/>
            <person name="Serrano M.G."/>
            <person name="Maia da Silva F."/>
            <person name="Voegtly L.J."/>
            <person name="Matveyev A.V."/>
            <person name="Teixeira M.M."/>
            <person name="Camargo E.P."/>
            <person name="Buck G.A."/>
        </authorList>
    </citation>
    <scope>NUCLEOTIDE SEQUENCE [LARGE SCALE GENOMIC DNA]</scope>
    <source>
        <strain evidence="2 3">TCC079E</strain>
    </source>
</reference>
<dbReference type="PATRIC" id="fig|1208919.3.peg.242"/>
<proteinExistence type="predicted"/>
<dbReference type="RefSeq" id="WP_015396215.1">
    <property type="nucleotide sequence ID" value="NC_020294.1"/>
</dbReference>
<dbReference type="NCBIfam" id="TIGR00738">
    <property type="entry name" value="rrf2_super"/>
    <property type="match status" value="1"/>
</dbReference>
<organism evidence="2 3">
    <name type="scientific">Candidatus Kinetoplastidibacterium desouzai TCC079E</name>
    <dbReference type="NCBI Taxonomy" id="1208919"/>
    <lineage>
        <taxon>Bacteria</taxon>
        <taxon>Pseudomonadati</taxon>
        <taxon>Pseudomonadota</taxon>
        <taxon>Betaproteobacteria</taxon>
        <taxon>Candidatus Kinetoplastidibacterium</taxon>
    </lineage>
</organism>
<dbReference type="STRING" id="1208919.CDSE_0489"/>
<dbReference type="InterPro" id="IPR036388">
    <property type="entry name" value="WH-like_DNA-bd_sf"/>
</dbReference>
<dbReference type="HOGENOM" id="CLU_107144_0_0_4"/>
<dbReference type="GO" id="GO:0005829">
    <property type="term" value="C:cytosol"/>
    <property type="evidence" value="ECO:0007669"/>
    <property type="project" value="TreeGrafter"/>
</dbReference>
<dbReference type="Gene3D" id="1.10.10.10">
    <property type="entry name" value="Winged helix-like DNA-binding domain superfamily/Winged helix DNA-binding domain"/>
    <property type="match status" value="1"/>
</dbReference>
<protein>
    <submittedName>
        <fullName evidence="2">Rrf2 family transcriptional regulator, iron-sulfur cluster assembly</fullName>
    </submittedName>
</protein>
<dbReference type="EMBL" id="CP003803">
    <property type="protein sequence ID" value="AGF46804.1"/>
    <property type="molecule type" value="Genomic_DNA"/>
</dbReference>
<dbReference type="KEGG" id="kde:CDSE_0489"/>